<dbReference type="RefSeq" id="WP_012126715.1">
    <property type="nucleotide sequence ID" value="NC_009783.1"/>
</dbReference>
<evidence type="ECO:0000259" key="4">
    <source>
        <dbReference type="PROSITE" id="PS51857"/>
    </source>
</evidence>
<dbReference type="PRINTS" id="PR00050">
    <property type="entry name" value="COLDSHOCK"/>
</dbReference>
<dbReference type="InterPro" id="IPR019844">
    <property type="entry name" value="CSD_CS"/>
</dbReference>
<dbReference type="PIRSF" id="PIRSF002599">
    <property type="entry name" value="Cold_shock_A"/>
    <property type="match status" value="1"/>
</dbReference>
<accession>A7MTZ3</accession>
<dbReference type="Proteomes" id="UP000008152">
    <property type="component" value="Chromosome I"/>
</dbReference>
<organism evidence="5 6">
    <name type="scientific">Vibrio campbellii (strain ATCC BAA-1116)</name>
    <dbReference type="NCBI Taxonomy" id="2902295"/>
    <lineage>
        <taxon>Bacteria</taxon>
        <taxon>Pseudomonadati</taxon>
        <taxon>Pseudomonadota</taxon>
        <taxon>Gammaproteobacteria</taxon>
        <taxon>Vibrionales</taxon>
        <taxon>Vibrionaceae</taxon>
        <taxon>Vibrio</taxon>
    </lineage>
</organism>
<dbReference type="PANTHER" id="PTHR11544">
    <property type="entry name" value="COLD SHOCK DOMAIN CONTAINING PROTEINS"/>
    <property type="match status" value="1"/>
</dbReference>
<evidence type="ECO:0000256" key="1">
    <source>
        <dbReference type="ARBA" id="ARBA00004496"/>
    </source>
</evidence>
<dbReference type="InterPro" id="IPR050181">
    <property type="entry name" value="Cold_shock_domain"/>
</dbReference>
<dbReference type="SUPFAM" id="SSF50249">
    <property type="entry name" value="Nucleic acid-binding proteins"/>
    <property type="match status" value="1"/>
</dbReference>
<evidence type="ECO:0000313" key="5">
    <source>
        <dbReference type="EMBL" id="ABU69525.1"/>
    </source>
</evidence>
<dbReference type="SMART" id="SM00357">
    <property type="entry name" value="CSP"/>
    <property type="match status" value="1"/>
</dbReference>
<evidence type="ECO:0000256" key="3">
    <source>
        <dbReference type="RuleBase" id="RU000408"/>
    </source>
</evidence>
<dbReference type="InterPro" id="IPR012156">
    <property type="entry name" value="Cold_shock_CspA"/>
</dbReference>
<dbReference type="PATRIC" id="fig|338187.25.peg.2088"/>
<name>A7MTZ3_VIBC1</name>
<feature type="domain" description="CSD" evidence="4">
    <location>
        <begin position="4"/>
        <end position="68"/>
    </location>
</feature>
<protein>
    <recommendedName>
        <fullName evidence="4">CSD domain-containing protein</fullName>
    </recommendedName>
</protein>
<dbReference type="CDD" id="cd04458">
    <property type="entry name" value="CSP_CDS"/>
    <property type="match status" value="1"/>
</dbReference>
<dbReference type="GO" id="GO:0003676">
    <property type="term" value="F:nucleic acid binding"/>
    <property type="evidence" value="ECO:0007669"/>
    <property type="project" value="InterPro"/>
</dbReference>
<dbReference type="InterPro" id="IPR011129">
    <property type="entry name" value="CSD"/>
</dbReference>
<dbReference type="PROSITE" id="PS00352">
    <property type="entry name" value="CSD_1"/>
    <property type="match status" value="1"/>
</dbReference>
<dbReference type="InterPro" id="IPR002059">
    <property type="entry name" value="CSP_DNA-bd"/>
</dbReference>
<proteinExistence type="predicted"/>
<dbReference type="PROSITE" id="PS51857">
    <property type="entry name" value="CSD_2"/>
    <property type="match status" value="1"/>
</dbReference>
<sequence length="69" mass="7518">MSNQVIGTVKWFNEAKGFGFISQANGNDLFVHFRNILGDGFKKLIEGDQVSFTVGKGPKGLQAENVTTI</sequence>
<dbReference type="GO" id="GO:0005829">
    <property type="term" value="C:cytosol"/>
    <property type="evidence" value="ECO:0007669"/>
    <property type="project" value="UniProtKB-ARBA"/>
</dbReference>
<evidence type="ECO:0000313" key="6">
    <source>
        <dbReference type="Proteomes" id="UP000008152"/>
    </source>
</evidence>
<dbReference type="Gene3D" id="2.40.50.140">
    <property type="entry name" value="Nucleic acid-binding proteins"/>
    <property type="match status" value="1"/>
</dbReference>
<dbReference type="EMBL" id="CP000789">
    <property type="protein sequence ID" value="ABU69525.1"/>
    <property type="molecule type" value="Genomic_DNA"/>
</dbReference>
<evidence type="ECO:0000256" key="2">
    <source>
        <dbReference type="ARBA" id="ARBA00022490"/>
    </source>
</evidence>
<comment type="subcellular location">
    <subcellularLocation>
        <location evidence="1 3">Cytoplasm</location>
    </subcellularLocation>
</comment>
<keyword evidence="2" id="KW-0963">Cytoplasm</keyword>
<gene>
    <name evidence="5" type="ordered locus">VIBHAR_00522</name>
</gene>
<dbReference type="InterPro" id="IPR012340">
    <property type="entry name" value="NA-bd_OB-fold"/>
</dbReference>
<reference evidence="5 6" key="1">
    <citation type="submission" date="2007-08" db="EMBL/GenBank/DDBJ databases">
        <authorList>
            <consortium name="The Vibrio harveyi Genome Sequencing Project"/>
            <person name="Bassler B."/>
            <person name="Clifton S.W."/>
            <person name="Fulton L."/>
            <person name="Delehaunty K."/>
            <person name="Fronick C."/>
            <person name="Harrison M."/>
            <person name="Markivic C."/>
            <person name="Fulton R."/>
            <person name="Tin-Wollam A.-M."/>
            <person name="Shah N."/>
            <person name="Pepin K."/>
            <person name="Nash W."/>
            <person name="Thiruvilangam P."/>
            <person name="Bhonagiri V."/>
            <person name="Waters C."/>
            <person name="Tu K.C."/>
            <person name="Irgon J."/>
            <person name="Wilson R.K."/>
        </authorList>
    </citation>
    <scope>NUCLEOTIDE SEQUENCE [LARGE SCALE GENOMIC DNA]</scope>
    <source>
        <strain evidence="6">ATCC BAA-1116 / BB120</strain>
    </source>
</reference>
<dbReference type="KEGG" id="vha:VIBHAR_00522"/>
<dbReference type="Pfam" id="PF00313">
    <property type="entry name" value="CSD"/>
    <property type="match status" value="1"/>
</dbReference>
<dbReference type="AlphaFoldDB" id="A7MTZ3"/>